<dbReference type="OMA" id="RNLICTC"/>
<dbReference type="STRING" id="13706.A0A1X2HC65"/>
<dbReference type="Pfam" id="PF02347">
    <property type="entry name" value="GDC-P"/>
    <property type="match status" value="2"/>
</dbReference>
<dbReference type="NCBIfam" id="NF003346">
    <property type="entry name" value="PRK04366.1"/>
    <property type="match status" value="1"/>
</dbReference>
<evidence type="ECO:0000256" key="2">
    <source>
        <dbReference type="ARBA" id="ARBA00010756"/>
    </source>
</evidence>
<accession>A0A1X2HC65</accession>
<comment type="subunit">
    <text evidence="7">The glycine cleavage system is composed of four proteins: P, T, L and H.</text>
</comment>
<organism evidence="10 11">
    <name type="scientific">Syncephalastrum racemosum</name>
    <name type="common">Filamentous fungus</name>
    <dbReference type="NCBI Taxonomy" id="13706"/>
    <lineage>
        <taxon>Eukaryota</taxon>
        <taxon>Fungi</taxon>
        <taxon>Fungi incertae sedis</taxon>
        <taxon>Mucoromycota</taxon>
        <taxon>Mucoromycotina</taxon>
        <taxon>Mucoromycetes</taxon>
        <taxon>Mucorales</taxon>
        <taxon>Syncephalastraceae</taxon>
        <taxon>Syncephalastrum</taxon>
    </lineage>
</organism>
<comment type="similarity">
    <text evidence="2 7">Belongs to the GcvP family.</text>
</comment>
<dbReference type="Pfam" id="PF21478">
    <property type="entry name" value="GcvP2_C"/>
    <property type="match status" value="1"/>
</dbReference>
<comment type="caution">
    <text evidence="10">The sequence shown here is derived from an EMBL/GenBank/DDBJ whole genome shotgun (WGS) entry which is preliminary data.</text>
</comment>
<dbReference type="InterPro" id="IPR015422">
    <property type="entry name" value="PyrdxlP-dep_Trfase_small"/>
</dbReference>
<comment type="cofactor">
    <cofactor evidence="1 6 7">
        <name>pyridoxal 5'-phosphate</name>
        <dbReference type="ChEBI" id="CHEBI:597326"/>
    </cofactor>
</comment>
<keyword evidence="4 7" id="KW-0560">Oxidoreductase</keyword>
<dbReference type="GO" id="GO:0016594">
    <property type="term" value="F:glycine binding"/>
    <property type="evidence" value="ECO:0007669"/>
    <property type="project" value="TreeGrafter"/>
</dbReference>
<dbReference type="InterPro" id="IPR020581">
    <property type="entry name" value="GDC_P"/>
</dbReference>
<dbReference type="InterPro" id="IPR049315">
    <property type="entry name" value="GDC-P_N"/>
</dbReference>
<gene>
    <name evidence="10" type="ORF">BCR43DRAFT_440331</name>
</gene>
<feature type="modified residue" description="N6-(pyridoxal phosphate)lysine" evidence="6">
    <location>
        <position position="722"/>
    </location>
</feature>
<evidence type="ECO:0000256" key="6">
    <source>
        <dbReference type="PIRSR" id="PIRSR603437-50"/>
    </source>
</evidence>
<dbReference type="EMBL" id="MCGN01000005">
    <property type="protein sequence ID" value="ORY96383.1"/>
    <property type="molecule type" value="Genomic_DNA"/>
</dbReference>
<dbReference type="InterPro" id="IPR015421">
    <property type="entry name" value="PyrdxlP-dep_Trfase_major"/>
</dbReference>
<protein>
    <recommendedName>
        <fullName evidence="7">Glycine cleavage system P protein</fullName>
        <ecNumber evidence="7">1.4.4.2</ecNumber>
    </recommendedName>
</protein>
<dbReference type="HAMAP" id="MF_00711">
    <property type="entry name" value="GcvP"/>
    <property type="match status" value="1"/>
</dbReference>
<dbReference type="GO" id="GO:0005960">
    <property type="term" value="C:glycine cleavage complex"/>
    <property type="evidence" value="ECO:0007669"/>
    <property type="project" value="TreeGrafter"/>
</dbReference>
<dbReference type="NCBIfam" id="TIGR00461">
    <property type="entry name" value="gcvP"/>
    <property type="match status" value="1"/>
</dbReference>
<dbReference type="EC" id="1.4.4.2" evidence="7"/>
<comment type="subcellular location">
    <subcellularLocation>
        <location evidence="7">Mitochondrion</location>
    </subcellularLocation>
</comment>
<dbReference type="CDD" id="cd00613">
    <property type="entry name" value="GDC-P"/>
    <property type="match status" value="2"/>
</dbReference>
<evidence type="ECO:0000256" key="3">
    <source>
        <dbReference type="ARBA" id="ARBA00022898"/>
    </source>
</evidence>
<evidence type="ECO:0000256" key="4">
    <source>
        <dbReference type="ARBA" id="ARBA00023002"/>
    </source>
</evidence>
<evidence type="ECO:0000313" key="10">
    <source>
        <dbReference type="EMBL" id="ORY96383.1"/>
    </source>
</evidence>
<keyword evidence="11" id="KW-1185">Reference proteome</keyword>
<dbReference type="NCBIfam" id="NF001696">
    <property type="entry name" value="PRK00451.1"/>
    <property type="match status" value="1"/>
</dbReference>
<dbReference type="OrthoDB" id="6537869at2759"/>
<dbReference type="Proteomes" id="UP000242180">
    <property type="component" value="Unassembled WGS sequence"/>
</dbReference>
<sequence length="972" mass="106387">MAARFQHSSKPAAVAHKALKPLDSFPRRHIGPDSKEQQAMLKQIGVDDIDALLAKAIPPSIRSPKALALQEGITERELLQRLKSIASKNKVFRSFMGMGYTDTVVPNVILRNVLENPAWYTQYTPYQPEISQGRLESLLNFQTMVSDLTGLPIANASLLDEGTAAAEAMLMCWQTSRRQKNVFVVDENCHPQTIACLKTRAESFNIQVVVSNAFTYKFEEHSKELCGVLLQYPNTRGAVHDYEALTAQVHAAGGQVAVATDLMALAVLKAPGEFGADIALGNSQRFGVPLGFGGPHAAFFACKEDQKRRMPGRLVGVSKDANGKLAYRLALQTREQHIRREKATSNICTAQALLANMSAMYAVYHGPEGIKAIAQRINDMTKVLAEGIRQSGYAIENDGAFFDTVAVKVDSASAILQRAYDKQMNLRAINNHTVSITLDETVTQKDLAELLAVFDKDNGGKKVDTLTHVLESADGTFPSQLKRTSAILQHPVFNQHHSETEMLRYIHLLQSRDLSLVHSMIPLGSCTMKLNATTEMVPVTWPEFANIHPFAPVEQTEGYRVMLEELEKDLEEITGFDGVSLQPNSGAQGEYAGLRAIGAYHASRGESHRNVCLIPISAHGTNPASAAMAGMDVVIVKCDNKGNLDIADLKAKAEKHKDKLAAIMITYPSTFGIFEPGVVEACETVHKYGGQVYMDGANLNAQIGLTKPAEIGADVCHMNLHKTFCIPHGGGGPGMGPIACKAHLEPFLPGHPVVATGGQNAIGPVSAGPYGSASILPISWAYTKMMGSAGLTEATKTALLNANYMLSRLAPHYDVVYTNENGMCGHEFIVDIRPFVEKGIEAIDVAKRLQDYGFHSPTMSFPVTNTLMIEPTESESKAELDRFCDAMIAIRQEIQQVIDGNLPKDNNMLTNAPHSLEVMMADKWDRPYSRQVAAFPMEHLRESKFWPHVSRVDDAYGDRNLMCTCPSPEEYL</sequence>
<dbReference type="FunFam" id="3.40.640.10:FF:000007">
    <property type="entry name" value="glycine dehydrogenase (Decarboxylating), mitochondrial"/>
    <property type="match status" value="1"/>
</dbReference>
<dbReference type="InterPro" id="IPR049316">
    <property type="entry name" value="GDC-P_C"/>
</dbReference>
<comment type="function">
    <text evidence="7">The glycine cleavage system catalyzes the degradation of glycine.</text>
</comment>
<dbReference type="PANTHER" id="PTHR11773:SF1">
    <property type="entry name" value="GLYCINE DEHYDROGENASE (DECARBOXYLATING), MITOCHONDRIAL"/>
    <property type="match status" value="1"/>
</dbReference>
<keyword evidence="3 6" id="KW-0663">Pyridoxal phosphate</keyword>
<dbReference type="FunCoup" id="A0A1X2HC65">
    <property type="interactions" value="332"/>
</dbReference>
<proteinExistence type="inferred from homology"/>
<dbReference type="SUPFAM" id="SSF53383">
    <property type="entry name" value="PLP-dependent transferases"/>
    <property type="match status" value="2"/>
</dbReference>
<feature type="domain" description="Glycine cleavage system P-protein N-terminal" evidence="8">
    <location>
        <begin position="27"/>
        <end position="454"/>
    </location>
</feature>
<evidence type="ECO:0000256" key="7">
    <source>
        <dbReference type="RuleBase" id="RU364056"/>
    </source>
</evidence>
<keyword evidence="7" id="KW-0496">Mitochondrion</keyword>
<dbReference type="FunFam" id="3.40.640.10:FF:000005">
    <property type="entry name" value="Glycine dehydrogenase (decarboxylating), mitochondrial"/>
    <property type="match status" value="1"/>
</dbReference>
<keyword evidence="7" id="KW-0809">Transit peptide</keyword>
<dbReference type="InterPro" id="IPR015424">
    <property type="entry name" value="PyrdxlP-dep_Trfase"/>
</dbReference>
<dbReference type="GO" id="GO:0004375">
    <property type="term" value="F:glycine dehydrogenase (decarboxylating) activity"/>
    <property type="evidence" value="ECO:0007669"/>
    <property type="project" value="UniProtKB-UniRule"/>
</dbReference>
<dbReference type="InParanoid" id="A0A1X2HC65"/>
<evidence type="ECO:0000256" key="5">
    <source>
        <dbReference type="ARBA" id="ARBA00049026"/>
    </source>
</evidence>
<evidence type="ECO:0000259" key="9">
    <source>
        <dbReference type="Pfam" id="PF21478"/>
    </source>
</evidence>
<dbReference type="GO" id="GO:0030170">
    <property type="term" value="F:pyridoxal phosphate binding"/>
    <property type="evidence" value="ECO:0007669"/>
    <property type="project" value="TreeGrafter"/>
</dbReference>
<evidence type="ECO:0000256" key="1">
    <source>
        <dbReference type="ARBA" id="ARBA00001933"/>
    </source>
</evidence>
<comment type="catalytic activity">
    <reaction evidence="5 7">
        <text>N(6)-[(R)-lipoyl]-L-lysyl-[glycine-cleavage complex H protein] + glycine + H(+) = N(6)-[(R)-S(8)-aminomethyldihydrolipoyl]-L-lysyl-[glycine-cleavage complex H protein] + CO2</text>
        <dbReference type="Rhea" id="RHEA:24304"/>
        <dbReference type="Rhea" id="RHEA-COMP:10494"/>
        <dbReference type="Rhea" id="RHEA-COMP:10495"/>
        <dbReference type="ChEBI" id="CHEBI:15378"/>
        <dbReference type="ChEBI" id="CHEBI:16526"/>
        <dbReference type="ChEBI" id="CHEBI:57305"/>
        <dbReference type="ChEBI" id="CHEBI:83099"/>
        <dbReference type="ChEBI" id="CHEBI:83143"/>
        <dbReference type="EC" id="1.4.4.2"/>
    </reaction>
</comment>
<dbReference type="Gene3D" id="3.90.1150.10">
    <property type="entry name" value="Aspartate Aminotransferase, domain 1"/>
    <property type="match status" value="2"/>
</dbReference>
<name>A0A1X2HC65_SYNRA</name>
<dbReference type="InterPro" id="IPR003437">
    <property type="entry name" value="GcvP"/>
</dbReference>
<dbReference type="GO" id="GO:0005739">
    <property type="term" value="C:mitochondrion"/>
    <property type="evidence" value="ECO:0007669"/>
    <property type="project" value="UniProtKB-SubCell"/>
</dbReference>
<dbReference type="GO" id="GO:0019464">
    <property type="term" value="P:glycine decarboxylation via glycine cleavage system"/>
    <property type="evidence" value="ECO:0007669"/>
    <property type="project" value="TreeGrafter"/>
</dbReference>
<dbReference type="PANTHER" id="PTHR11773">
    <property type="entry name" value="GLYCINE DEHYDROGENASE, DECARBOXYLATING"/>
    <property type="match status" value="1"/>
</dbReference>
<evidence type="ECO:0000259" key="8">
    <source>
        <dbReference type="Pfam" id="PF02347"/>
    </source>
</evidence>
<feature type="domain" description="Glycine dehydrogenase C-terminal" evidence="9">
    <location>
        <begin position="794"/>
        <end position="914"/>
    </location>
</feature>
<evidence type="ECO:0000313" key="11">
    <source>
        <dbReference type="Proteomes" id="UP000242180"/>
    </source>
</evidence>
<dbReference type="Gene3D" id="3.40.640.10">
    <property type="entry name" value="Type I PLP-dependent aspartate aminotransferase-like (Major domain)"/>
    <property type="match status" value="2"/>
</dbReference>
<reference evidence="10 11" key="1">
    <citation type="submission" date="2016-07" db="EMBL/GenBank/DDBJ databases">
        <title>Pervasive Adenine N6-methylation of Active Genes in Fungi.</title>
        <authorList>
            <consortium name="DOE Joint Genome Institute"/>
            <person name="Mondo S.J."/>
            <person name="Dannebaum R.O."/>
            <person name="Kuo R.C."/>
            <person name="Labutti K."/>
            <person name="Haridas S."/>
            <person name="Kuo A."/>
            <person name="Salamov A."/>
            <person name="Ahrendt S.R."/>
            <person name="Lipzen A."/>
            <person name="Sullivan W."/>
            <person name="Andreopoulos W.B."/>
            <person name="Clum A."/>
            <person name="Lindquist E."/>
            <person name="Daum C."/>
            <person name="Ramamoorthy G.K."/>
            <person name="Gryganskyi A."/>
            <person name="Culley D."/>
            <person name="Magnuson J.K."/>
            <person name="James T.Y."/>
            <person name="O'Malley M.A."/>
            <person name="Stajich J.E."/>
            <person name="Spatafora J.W."/>
            <person name="Visel A."/>
            <person name="Grigoriev I.V."/>
        </authorList>
    </citation>
    <scope>NUCLEOTIDE SEQUENCE [LARGE SCALE GENOMIC DNA]</scope>
    <source>
        <strain evidence="10 11">NRRL 2496</strain>
    </source>
</reference>
<feature type="domain" description="Glycine cleavage system P-protein N-terminal" evidence="8">
    <location>
        <begin position="495"/>
        <end position="753"/>
    </location>
</feature>
<dbReference type="AlphaFoldDB" id="A0A1X2HC65"/>
<dbReference type="FunFam" id="3.90.1150.10:FF:000007">
    <property type="entry name" value="Glycine dehydrogenase (decarboxylating), mitochondrial"/>
    <property type="match status" value="1"/>
</dbReference>